<dbReference type="Gene3D" id="1.10.260.40">
    <property type="entry name" value="lambda repressor-like DNA-binding domains"/>
    <property type="match status" value="1"/>
</dbReference>
<dbReference type="PANTHER" id="PTHR36924">
    <property type="entry name" value="ANTITOXIN HIGA-1"/>
    <property type="match status" value="1"/>
</dbReference>
<dbReference type="GO" id="GO:0003677">
    <property type="term" value="F:DNA binding"/>
    <property type="evidence" value="ECO:0007669"/>
    <property type="project" value="UniProtKB-KW"/>
</dbReference>
<evidence type="ECO:0000313" key="3">
    <source>
        <dbReference type="EMBL" id="PWE16949.1"/>
    </source>
</evidence>
<dbReference type="InterPro" id="IPR010982">
    <property type="entry name" value="Lambda_DNA-bd_dom_sf"/>
</dbReference>
<dbReference type="InterPro" id="IPR013430">
    <property type="entry name" value="Toxin_antidote_HigA"/>
</dbReference>
<dbReference type="CDD" id="cd00093">
    <property type="entry name" value="HTH_XRE"/>
    <property type="match status" value="1"/>
</dbReference>
<reference evidence="4" key="1">
    <citation type="submission" date="2018-05" db="EMBL/GenBank/DDBJ databases">
        <authorList>
            <person name="Liu B.-T."/>
        </authorList>
    </citation>
    <scope>NUCLEOTIDE SEQUENCE [LARGE SCALE GENOMIC DNA]</scope>
    <source>
        <strain evidence="4">WD6-1</strain>
    </source>
</reference>
<gene>
    <name evidence="3" type="primary">higA</name>
    <name evidence="3" type="ORF">DDZ18_09570</name>
</gene>
<dbReference type="EMBL" id="QEXV01000004">
    <property type="protein sequence ID" value="PWE16949.1"/>
    <property type="molecule type" value="Genomic_DNA"/>
</dbReference>
<name>A0A2U2BSG7_9PROT</name>
<protein>
    <submittedName>
        <fullName evidence="3">Addiction module antidote protein, HigA family</fullName>
    </submittedName>
</protein>
<dbReference type="InterPro" id="IPR001387">
    <property type="entry name" value="Cro/C1-type_HTH"/>
</dbReference>
<comment type="caution">
    <text evidence="3">The sequence shown here is derived from an EMBL/GenBank/DDBJ whole genome shotgun (WGS) entry which is preliminary data.</text>
</comment>
<dbReference type="AlphaFoldDB" id="A0A2U2BSG7"/>
<dbReference type="PROSITE" id="PS50943">
    <property type="entry name" value="HTH_CROC1"/>
    <property type="match status" value="1"/>
</dbReference>
<dbReference type="PANTHER" id="PTHR36924:SF1">
    <property type="entry name" value="ANTITOXIN HIGA-1"/>
    <property type="match status" value="1"/>
</dbReference>
<dbReference type="Proteomes" id="UP000245168">
    <property type="component" value="Unassembled WGS sequence"/>
</dbReference>
<evidence type="ECO:0000313" key="4">
    <source>
        <dbReference type="Proteomes" id="UP000245168"/>
    </source>
</evidence>
<proteinExistence type="predicted"/>
<feature type="domain" description="HTH cro/C1-type" evidence="2">
    <location>
        <begin position="49"/>
        <end position="96"/>
    </location>
</feature>
<dbReference type="SMART" id="SM00530">
    <property type="entry name" value="HTH_XRE"/>
    <property type="match status" value="1"/>
</dbReference>
<accession>A0A2U2BSG7</accession>
<dbReference type="Pfam" id="PF01381">
    <property type="entry name" value="HTH_3"/>
    <property type="match status" value="1"/>
</dbReference>
<keyword evidence="4" id="KW-1185">Reference proteome</keyword>
<evidence type="ECO:0000256" key="1">
    <source>
        <dbReference type="ARBA" id="ARBA00023125"/>
    </source>
</evidence>
<dbReference type="SUPFAM" id="SSF47413">
    <property type="entry name" value="lambda repressor-like DNA-binding domains"/>
    <property type="match status" value="1"/>
</dbReference>
<organism evidence="3 4">
    <name type="scientific">Marinicauda salina</name>
    <dbReference type="NCBI Taxonomy" id="2135793"/>
    <lineage>
        <taxon>Bacteria</taxon>
        <taxon>Pseudomonadati</taxon>
        <taxon>Pseudomonadota</taxon>
        <taxon>Alphaproteobacteria</taxon>
        <taxon>Maricaulales</taxon>
        <taxon>Maricaulaceae</taxon>
        <taxon>Marinicauda</taxon>
    </lineage>
</organism>
<sequence length="125" mass="13374">MDGRRPGARRDNGLSLGRPAMTRIPAEDGVVGIVVHPGAYLRDEFIAPLGLSNRAVADALGISPSNLSRFIAGKQSVSTELAVRLGKAFGTSAQFWLNLQQTHDIAALRRGRWAEIEAEVKVVAA</sequence>
<evidence type="ECO:0000259" key="2">
    <source>
        <dbReference type="PROSITE" id="PS50943"/>
    </source>
</evidence>
<keyword evidence="1" id="KW-0238">DNA-binding</keyword>
<dbReference type="NCBIfam" id="TIGR02607">
    <property type="entry name" value="antidote_HigA"/>
    <property type="match status" value="1"/>
</dbReference>